<keyword evidence="7" id="KW-0067">ATP-binding</keyword>
<proteinExistence type="predicted"/>
<reference evidence="11 12" key="1">
    <citation type="submission" date="2022-08" db="EMBL/GenBank/DDBJ databases">
        <title>Paenibacillus endoradicis sp. nov., Paenibacillus radicibacter sp. nov and Paenibacillus pararadicis sp. nov., three cold-adapted plant growth-promoting bacteria isolated from root of Larix gmelinii in Great Khingan.</title>
        <authorList>
            <person name="Xue H."/>
        </authorList>
    </citation>
    <scope>NUCLEOTIDE SEQUENCE [LARGE SCALE GENOMIC DNA]</scope>
    <source>
        <strain evidence="11 12">N5-1-1-5</strain>
    </source>
</reference>
<evidence type="ECO:0000256" key="6">
    <source>
        <dbReference type="ARBA" id="ARBA00022777"/>
    </source>
</evidence>
<evidence type="ECO:0000256" key="9">
    <source>
        <dbReference type="SAM" id="Phobius"/>
    </source>
</evidence>
<evidence type="ECO:0000256" key="2">
    <source>
        <dbReference type="ARBA" id="ARBA00012438"/>
    </source>
</evidence>
<dbReference type="Pfam" id="PF02518">
    <property type="entry name" value="HATPase_c"/>
    <property type="match status" value="1"/>
</dbReference>
<feature type="domain" description="Histidine kinase" evidence="10">
    <location>
        <begin position="284"/>
        <end position="492"/>
    </location>
</feature>
<dbReference type="PROSITE" id="PS50109">
    <property type="entry name" value="HIS_KIN"/>
    <property type="match status" value="1"/>
</dbReference>
<gene>
    <name evidence="11" type="ORF">NV381_31750</name>
</gene>
<sequence>MIFVTLLFLISSILFTYKKLSNSSTRFLYGIIVGWVLSFISFILYLSKFNYYYNIIHSFFNFSPGTWNYLVLTQFNPNLLIRMLNGGVIIFYSSVLLFAVSFTLNMKPKLQRCMYAAVAILFVVQLLAYDPSLNIFLWEIQMSYSPILASLDFVLKNLKYAMVILAFGLLLHYYINYPKIKFIKNLTAFHILALIPVVIIHLLLFSWAPKILIKATYLDGYYNYLQPPFDSHPISLYVLPYAFYLALTFIIFIVYKFKSIESYRKNRDIQINKSIDTATLGTRAFTHALKNHLIAIQSETAYVKERHSGDEETAYSLELILKSCRSAMTSIDQAADKLKNIELNLQPLSLDQPVKQALSLINFRERKADIQVKLEEPQSLAYMDLYHMSETLYNLLENAIDSLPLVENGSITIETFHHNGWGLIQITDNGPGVPEDQLDMIFDPFFTTKSSVNNWGIGLSYCHKIVSGHDGKIQVESTLGQGTKFTIFLPLI</sequence>
<keyword evidence="9" id="KW-1133">Transmembrane helix</keyword>
<dbReference type="SMART" id="SM00387">
    <property type="entry name" value="HATPase_c"/>
    <property type="match status" value="1"/>
</dbReference>
<keyword evidence="8" id="KW-0902">Two-component regulatory system</keyword>
<protein>
    <recommendedName>
        <fullName evidence="2">histidine kinase</fullName>
        <ecNumber evidence="2">2.7.13.3</ecNumber>
    </recommendedName>
</protein>
<evidence type="ECO:0000256" key="3">
    <source>
        <dbReference type="ARBA" id="ARBA00022553"/>
    </source>
</evidence>
<dbReference type="SUPFAM" id="SSF55874">
    <property type="entry name" value="ATPase domain of HSP90 chaperone/DNA topoisomerase II/histidine kinase"/>
    <property type="match status" value="1"/>
</dbReference>
<keyword evidence="3" id="KW-0597">Phosphoprotein</keyword>
<evidence type="ECO:0000259" key="10">
    <source>
        <dbReference type="PROSITE" id="PS50109"/>
    </source>
</evidence>
<dbReference type="EMBL" id="JANQBD010000031">
    <property type="protein sequence ID" value="MCR8635785.1"/>
    <property type="molecule type" value="Genomic_DNA"/>
</dbReference>
<evidence type="ECO:0000256" key="4">
    <source>
        <dbReference type="ARBA" id="ARBA00022679"/>
    </source>
</evidence>
<evidence type="ECO:0000313" key="12">
    <source>
        <dbReference type="Proteomes" id="UP001300012"/>
    </source>
</evidence>
<feature type="transmembrane region" description="Helical" evidence="9">
    <location>
        <begin position="83"/>
        <end position="104"/>
    </location>
</feature>
<feature type="transmembrane region" description="Helical" evidence="9">
    <location>
        <begin position="51"/>
        <end position="71"/>
    </location>
</feature>
<keyword evidence="4" id="KW-0808">Transferase</keyword>
<dbReference type="PRINTS" id="PR00344">
    <property type="entry name" value="BCTRLSENSOR"/>
</dbReference>
<keyword evidence="5" id="KW-0547">Nucleotide-binding</keyword>
<dbReference type="InterPro" id="IPR036890">
    <property type="entry name" value="HATPase_C_sf"/>
</dbReference>
<name>A0ABT1YRI7_9BACL</name>
<keyword evidence="9" id="KW-0812">Transmembrane</keyword>
<evidence type="ECO:0000256" key="7">
    <source>
        <dbReference type="ARBA" id="ARBA00022840"/>
    </source>
</evidence>
<dbReference type="InterPro" id="IPR004358">
    <property type="entry name" value="Sig_transdc_His_kin-like_C"/>
</dbReference>
<comment type="catalytic activity">
    <reaction evidence="1">
        <text>ATP + protein L-histidine = ADP + protein N-phospho-L-histidine.</text>
        <dbReference type="EC" id="2.7.13.3"/>
    </reaction>
</comment>
<dbReference type="PANTHER" id="PTHR43547:SF2">
    <property type="entry name" value="HYBRID SIGNAL TRANSDUCTION HISTIDINE KINASE C"/>
    <property type="match status" value="1"/>
</dbReference>
<dbReference type="GO" id="GO:0016301">
    <property type="term" value="F:kinase activity"/>
    <property type="evidence" value="ECO:0007669"/>
    <property type="project" value="UniProtKB-KW"/>
</dbReference>
<evidence type="ECO:0000256" key="5">
    <source>
        <dbReference type="ARBA" id="ARBA00022741"/>
    </source>
</evidence>
<comment type="caution">
    <text evidence="11">The sequence shown here is derived from an EMBL/GenBank/DDBJ whole genome shotgun (WGS) entry which is preliminary data.</text>
</comment>
<feature type="transmembrane region" description="Helical" evidence="9">
    <location>
        <begin position="187"/>
        <end position="208"/>
    </location>
</feature>
<feature type="transmembrane region" description="Helical" evidence="9">
    <location>
        <begin position="234"/>
        <end position="255"/>
    </location>
</feature>
<accession>A0ABT1YRI7</accession>
<dbReference type="EC" id="2.7.13.3" evidence="2"/>
<dbReference type="InterPro" id="IPR003594">
    <property type="entry name" value="HATPase_dom"/>
</dbReference>
<evidence type="ECO:0000313" key="11">
    <source>
        <dbReference type="EMBL" id="MCR8635785.1"/>
    </source>
</evidence>
<keyword evidence="6 11" id="KW-0418">Kinase</keyword>
<evidence type="ECO:0000256" key="8">
    <source>
        <dbReference type="ARBA" id="ARBA00023012"/>
    </source>
</evidence>
<organism evidence="11 12">
    <name type="scientific">Paenibacillus radicis</name>
    <name type="common">ex Xue et al. 2023</name>
    <dbReference type="NCBI Taxonomy" id="2972489"/>
    <lineage>
        <taxon>Bacteria</taxon>
        <taxon>Bacillati</taxon>
        <taxon>Bacillota</taxon>
        <taxon>Bacilli</taxon>
        <taxon>Bacillales</taxon>
        <taxon>Paenibacillaceae</taxon>
        <taxon>Paenibacillus</taxon>
    </lineage>
</organism>
<dbReference type="InterPro" id="IPR005467">
    <property type="entry name" value="His_kinase_dom"/>
</dbReference>
<dbReference type="Proteomes" id="UP001300012">
    <property type="component" value="Unassembled WGS sequence"/>
</dbReference>
<keyword evidence="12" id="KW-1185">Reference proteome</keyword>
<evidence type="ECO:0000256" key="1">
    <source>
        <dbReference type="ARBA" id="ARBA00000085"/>
    </source>
</evidence>
<feature type="transmembrane region" description="Helical" evidence="9">
    <location>
        <begin position="26"/>
        <end position="46"/>
    </location>
</feature>
<dbReference type="PANTHER" id="PTHR43547">
    <property type="entry name" value="TWO-COMPONENT HISTIDINE KINASE"/>
    <property type="match status" value="1"/>
</dbReference>
<dbReference type="Gene3D" id="3.30.565.10">
    <property type="entry name" value="Histidine kinase-like ATPase, C-terminal domain"/>
    <property type="match status" value="1"/>
</dbReference>
<feature type="transmembrane region" description="Helical" evidence="9">
    <location>
        <begin position="116"/>
        <end position="138"/>
    </location>
</feature>
<dbReference type="RefSeq" id="WP_258217328.1">
    <property type="nucleotide sequence ID" value="NZ_JANQBD010000031.1"/>
</dbReference>
<keyword evidence="9" id="KW-0472">Membrane</keyword>
<feature type="transmembrane region" description="Helical" evidence="9">
    <location>
        <begin position="158"/>
        <end position="175"/>
    </location>
</feature>